<dbReference type="GO" id="GO:0009435">
    <property type="term" value="P:NAD+ biosynthetic process"/>
    <property type="evidence" value="ECO:0007669"/>
    <property type="project" value="InterPro"/>
</dbReference>
<dbReference type="AlphaFoldDB" id="X0XNX7"/>
<dbReference type="Pfam" id="PF02749">
    <property type="entry name" value="QRPTase_N"/>
    <property type="match status" value="1"/>
</dbReference>
<feature type="non-terminal residue" evidence="2">
    <location>
        <position position="1"/>
    </location>
</feature>
<dbReference type="EMBL" id="BARS01048487">
    <property type="protein sequence ID" value="GAG37012.1"/>
    <property type="molecule type" value="Genomic_DNA"/>
</dbReference>
<dbReference type="InterPro" id="IPR037128">
    <property type="entry name" value="Quinolinate_PRibosylTase_N_sf"/>
</dbReference>
<comment type="caution">
    <text evidence="2">The sequence shown here is derived from an EMBL/GenBank/DDBJ whole genome shotgun (WGS) entry which is preliminary data.</text>
</comment>
<dbReference type="InterPro" id="IPR022412">
    <property type="entry name" value="Quinolinate_PRibosylTrfase_N"/>
</dbReference>
<dbReference type="GO" id="GO:0016763">
    <property type="term" value="F:pentosyltransferase activity"/>
    <property type="evidence" value="ECO:0007669"/>
    <property type="project" value="InterPro"/>
</dbReference>
<organism evidence="2">
    <name type="scientific">marine sediment metagenome</name>
    <dbReference type="NCBI Taxonomy" id="412755"/>
    <lineage>
        <taxon>unclassified sequences</taxon>
        <taxon>metagenomes</taxon>
        <taxon>ecological metagenomes</taxon>
    </lineage>
</organism>
<dbReference type="PANTHER" id="PTHR43202">
    <property type="entry name" value="NICOTINATE-NUCLEOTIDE PYROPHOSPHORYLASE"/>
    <property type="match status" value="1"/>
</dbReference>
<dbReference type="PROSITE" id="PS00626">
    <property type="entry name" value="RCC1_2"/>
    <property type="match status" value="1"/>
</dbReference>
<feature type="domain" description="Quinolinate phosphoribosyl transferase N-terminal" evidence="1">
    <location>
        <begin position="10"/>
        <end position="98"/>
    </location>
</feature>
<dbReference type="InterPro" id="IPR036068">
    <property type="entry name" value="Nicotinate_pribotase-like_C"/>
</dbReference>
<name>X0XNX7_9ZZZZ</name>
<dbReference type="SUPFAM" id="SSF51690">
    <property type="entry name" value="Nicotinate/Quinolinate PRTase C-terminal domain-like"/>
    <property type="match status" value="1"/>
</dbReference>
<dbReference type="SUPFAM" id="SSF54675">
    <property type="entry name" value="Nicotinate/Quinolinate PRTase N-terminal domain-like"/>
    <property type="match status" value="1"/>
</dbReference>
<dbReference type="Gene3D" id="3.20.20.70">
    <property type="entry name" value="Aldolase class I"/>
    <property type="match status" value="1"/>
</dbReference>
<accession>X0XNX7</accession>
<dbReference type="InterPro" id="IPR053190">
    <property type="entry name" value="NAPRTase-like"/>
</dbReference>
<gene>
    <name evidence="2" type="ORF">S01H1_72661</name>
</gene>
<proteinExistence type="predicted"/>
<sequence>GIDVSNVEVGNIHVEMQYFTKREPFSIAAGLDHAIAILKECTGRFNPKGKFVSTCKNLEIDALQDGAKLAPSSAALRIRGRYRDFAILETPTLGAVARRTRIATNVYETLVAAKGKPVFFFPARFDIHEAQAGDGYAYKIAVERYNYDYGVKLKPLITTEAQGDWWGMKGAGTTSHSFVLCFLRDTAESMMVFARVLPLEVKRIALVDTNNDNIGDSLKTAKRMFQKYAELKERGNDPEAQK</sequence>
<dbReference type="InterPro" id="IPR013785">
    <property type="entry name" value="Aldolase_TIM"/>
</dbReference>
<dbReference type="InterPro" id="IPR000408">
    <property type="entry name" value="Reg_chr_condens"/>
</dbReference>
<evidence type="ECO:0000259" key="1">
    <source>
        <dbReference type="Pfam" id="PF02749"/>
    </source>
</evidence>
<reference evidence="2" key="1">
    <citation type="journal article" date="2014" name="Front. Microbiol.">
        <title>High frequency of phylogenetically diverse reductive dehalogenase-homologous genes in deep subseafloor sedimentary metagenomes.</title>
        <authorList>
            <person name="Kawai M."/>
            <person name="Futagami T."/>
            <person name="Toyoda A."/>
            <person name="Takaki Y."/>
            <person name="Nishi S."/>
            <person name="Hori S."/>
            <person name="Arai W."/>
            <person name="Tsubouchi T."/>
            <person name="Morono Y."/>
            <person name="Uchiyama I."/>
            <person name="Ito T."/>
            <person name="Fujiyama A."/>
            <person name="Inagaki F."/>
            <person name="Takami H."/>
        </authorList>
    </citation>
    <scope>NUCLEOTIDE SEQUENCE</scope>
    <source>
        <strain evidence="2">Expedition CK06-06</strain>
    </source>
</reference>
<feature type="non-terminal residue" evidence="2">
    <location>
        <position position="242"/>
    </location>
</feature>
<protein>
    <recommendedName>
        <fullName evidence="1">Quinolinate phosphoribosyl transferase N-terminal domain-containing protein</fullName>
    </recommendedName>
</protein>
<dbReference type="PANTHER" id="PTHR43202:SF1">
    <property type="entry name" value="NICOTINATE PHOSPHORIBOSYLTRANSFERASE"/>
    <property type="match status" value="1"/>
</dbReference>
<dbReference type="Gene3D" id="3.90.1170.20">
    <property type="entry name" value="Quinolinate phosphoribosyl transferase, N-terminal domain"/>
    <property type="match status" value="1"/>
</dbReference>
<evidence type="ECO:0000313" key="2">
    <source>
        <dbReference type="EMBL" id="GAG37012.1"/>
    </source>
</evidence>